<sequence>MSDLIAVGYPDPQAAKAALAKLGELQKQMLIQLDDAVVVERKADGKIKLHQTSGTVGTAAAGGALWGGLIGLLFLAPLLGMAIGAGTGALAGKAVDTGVDDGFMRRLGEQLPQGGAALVLLVRTVTTDKVLEQMRGQYGGELLQTSLSAEAEAQLKAAIEASRPATSVA</sequence>
<keyword evidence="3" id="KW-1185">Reference proteome</keyword>
<dbReference type="RefSeq" id="WP_173053850.1">
    <property type="nucleotide sequence ID" value="NZ_BAABGO010000012.1"/>
</dbReference>
<accession>A0A6V8JVX4</accession>
<feature type="transmembrane region" description="Helical" evidence="1">
    <location>
        <begin position="63"/>
        <end position="83"/>
    </location>
</feature>
<organism evidence="2 3">
    <name type="scientific">Phytohabitans houttuyneae</name>
    <dbReference type="NCBI Taxonomy" id="1076126"/>
    <lineage>
        <taxon>Bacteria</taxon>
        <taxon>Bacillati</taxon>
        <taxon>Actinomycetota</taxon>
        <taxon>Actinomycetes</taxon>
        <taxon>Micromonosporales</taxon>
        <taxon>Micromonosporaceae</taxon>
    </lineage>
</organism>
<dbReference type="Proteomes" id="UP000482800">
    <property type="component" value="Unassembled WGS sequence"/>
</dbReference>
<keyword evidence="1" id="KW-0472">Membrane</keyword>
<reference evidence="2 3" key="1">
    <citation type="submission" date="2020-03" db="EMBL/GenBank/DDBJ databases">
        <title>Whole genome shotgun sequence of Phytohabitans houttuyneae NBRC 108639.</title>
        <authorList>
            <person name="Komaki H."/>
            <person name="Tamura T."/>
        </authorList>
    </citation>
    <scope>NUCLEOTIDE SEQUENCE [LARGE SCALE GENOMIC DNA]</scope>
    <source>
        <strain evidence="2 3">NBRC 108639</strain>
    </source>
</reference>
<protein>
    <submittedName>
        <fullName evidence="2">Membrane protein</fullName>
    </submittedName>
</protein>
<comment type="caution">
    <text evidence="2">The sequence shown here is derived from an EMBL/GenBank/DDBJ whole genome shotgun (WGS) entry which is preliminary data.</text>
</comment>
<evidence type="ECO:0000313" key="3">
    <source>
        <dbReference type="Proteomes" id="UP000482800"/>
    </source>
</evidence>
<reference evidence="2 3" key="2">
    <citation type="submission" date="2020-03" db="EMBL/GenBank/DDBJ databases">
        <authorList>
            <person name="Ichikawa N."/>
            <person name="Kimura A."/>
            <person name="Kitahashi Y."/>
            <person name="Uohara A."/>
        </authorList>
    </citation>
    <scope>NUCLEOTIDE SEQUENCE [LARGE SCALE GENOMIC DNA]</scope>
    <source>
        <strain evidence="2 3">NBRC 108639</strain>
    </source>
</reference>
<keyword evidence="1" id="KW-0812">Transmembrane</keyword>
<dbReference type="EMBL" id="BLPF01000001">
    <property type="protein sequence ID" value="GFJ76783.1"/>
    <property type="molecule type" value="Genomic_DNA"/>
</dbReference>
<dbReference type="Pfam" id="PF06897">
    <property type="entry name" value="DUF1269"/>
    <property type="match status" value="1"/>
</dbReference>
<gene>
    <name evidence="2" type="ORF">Phou_009630</name>
</gene>
<evidence type="ECO:0000313" key="2">
    <source>
        <dbReference type="EMBL" id="GFJ76783.1"/>
    </source>
</evidence>
<proteinExistence type="predicted"/>
<dbReference type="AlphaFoldDB" id="A0A6V8JVX4"/>
<evidence type="ECO:0000256" key="1">
    <source>
        <dbReference type="SAM" id="Phobius"/>
    </source>
</evidence>
<dbReference type="InterPro" id="IPR009200">
    <property type="entry name" value="DUF1269_membrane"/>
</dbReference>
<name>A0A6V8JVX4_9ACTN</name>
<keyword evidence="1" id="KW-1133">Transmembrane helix</keyword>